<dbReference type="Proteomes" id="UP000323537">
    <property type="component" value="Unassembled WGS sequence"/>
</dbReference>
<dbReference type="OrthoDB" id="205869at2157"/>
<dbReference type="Pfam" id="PF25231">
    <property type="entry name" value="DUF7847"/>
    <property type="match status" value="1"/>
</dbReference>
<dbReference type="EMBL" id="FOPZ01000002">
    <property type="protein sequence ID" value="SFH37948.1"/>
    <property type="molecule type" value="Genomic_DNA"/>
</dbReference>
<evidence type="ECO:0000256" key="2">
    <source>
        <dbReference type="SAM" id="Phobius"/>
    </source>
</evidence>
<feature type="transmembrane region" description="Helical" evidence="2">
    <location>
        <begin position="137"/>
        <end position="156"/>
    </location>
</feature>
<protein>
    <recommendedName>
        <fullName evidence="3">DUF7847 domain-containing protein</fullName>
    </recommendedName>
</protein>
<accession>A0A1I2ZJG5</accession>
<reference evidence="4 5" key="1">
    <citation type="submission" date="2016-10" db="EMBL/GenBank/DDBJ databases">
        <authorList>
            <person name="Varghese N."/>
            <person name="Submissions S."/>
        </authorList>
    </citation>
    <scope>NUCLEOTIDE SEQUENCE [LARGE SCALE GENOMIC DNA]</scope>
    <source>
        <strain evidence="4 5">CGMCC 1.6377</strain>
    </source>
</reference>
<evidence type="ECO:0000313" key="5">
    <source>
        <dbReference type="Proteomes" id="UP000323537"/>
    </source>
</evidence>
<feature type="domain" description="DUF7847" evidence="3">
    <location>
        <begin position="3"/>
        <end position="235"/>
    </location>
</feature>
<keyword evidence="2" id="KW-1133">Transmembrane helix</keyword>
<feature type="region of interest" description="Disordered" evidence="1">
    <location>
        <begin position="239"/>
        <end position="260"/>
    </location>
</feature>
<gene>
    <name evidence="4" type="ORF">SAMN04488066_102174</name>
</gene>
<sequence>MALQLGQAVSDGIGRILTRTGGILLAGLLAIQLVTQAAVNTAVIGYLPPEVAAQFGETAGLALPVPGEVGLALLAATLLASSVYFVVLSRALARPARDLASFPSELFTRRTGRATLSMVVGGVVVSIAVTLGFAALFFPGIFLAASFLFFTFAVGVEDRGTVGALKRSWALARGNRLKLALLVVLSGGIGGTVGAVGSILDLAGLALASEVAVSVVTSVLFTVLYAVIAAAYLQLRDEPSGGSGGAVTADPIDASSTAEL</sequence>
<dbReference type="AlphaFoldDB" id="A0A1I2ZJG5"/>
<keyword evidence="5" id="KW-1185">Reference proteome</keyword>
<feature type="transmembrane region" description="Helical" evidence="2">
    <location>
        <begin position="69"/>
        <end position="93"/>
    </location>
</feature>
<evidence type="ECO:0000313" key="4">
    <source>
        <dbReference type="EMBL" id="SFH37948.1"/>
    </source>
</evidence>
<feature type="transmembrane region" description="Helical" evidence="2">
    <location>
        <begin position="114"/>
        <end position="131"/>
    </location>
</feature>
<name>A0A1I2ZJG5_9EURY</name>
<dbReference type="InterPro" id="IPR057169">
    <property type="entry name" value="DUF7847"/>
</dbReference>
<proteinExistence type="predicted"/>
<evidence type="ECO:0000259" key="3">
    <source>
        <dbReference type="Pfam" id="PF25231"/>
    </source>
</evidence>
<dbReference type="RefSeq" id="WP_149783332.1">
    <property type="nucleotide sequence ID" value="NZ_BAAADP010000005.1"/>
</dbReference>
<keyword evidence="2" id="KW-0812">Transmembrane</keyword>
<organism evidence="4 5">
    <name type="scientific">Halorubrum aquaticum</name>
    <dbReference type="NCBI Taxonomy" id="387340"/>
    <lineage>
        <taxon>Archaea</taxon>
        <taxon>Methanobacteriati</taxon>
        <taxon>Methanobacteriota</taxon>
        <taxon>Stenosarchaea group</taxon>
        <taxon>Halobacteria</taxon>
        <taxon>Halobacteriales</taxon>
        <taxon>Haloferacaceae</taxon>
        <taxon>Halorubrum</taxon>
    </lineage>
</organism>
<keyword evidence="2" id="KW-0472">Membrane</keyword>
<evidence type="ECO:0000256" key="1">
    <source>
        <dbReference type="SAM" id="MobiDB-lite"/>
    </source>
</evidence>
<feature type="transmembrane region" description="Helical" evidence="2">
    <location>
        <begin position="23"/>
        <end position="49"/>
    </location>
</feature>
<feature type="transmembrane region" description="Helical" evidence="2">
    <location>
        <begin position="177"/>
        <end position="200"/>
    </location>
</feature>
<feature type="transmembrane region" description="Helical" evidence="2">
    <location>
        <begin position="212"/>
        <end position="233"/>
    </location>
</feature>